<dbReference type="Gene3D" id="3.40.1230.10">
    <property type="entry name" value="MTH938-like"/>
    <property type="match status" value="1"/>
</dbReference>
<evidence type="ECO:0000256" key="3">
    <source>
        <dbReference type="ARBA" id="ARBA00023128"/>
    </source>
</evidence>
<sequence length="629" mass="72850">MRCSLVQRGGGYSNIDWKTRARRTVQRFVRRYVPDPRDDPLTEVPMNEETYKKTYLQQEGGVRVGIRPGQLVEDYMAERDKKWLEGQRLTTGRLVEEQKLPTTSDGQLFYGTGTRETYMDVGTANKHVKPPKPSDYESDEELILMRRQLQVENEAEYRKFVAETKRAEIKMEETRKRRRPHPTDPTYDPFKITPGYRPQDSAALAQWLKRQRESGKTASGLSLQTREGQERFYNEEKMATQFHANPFSARIEEPRGLSRMRITAYTPDSIFVNDKEVIGSCIVTDKSYYHWNVSSFEEVNERTLALLLHLYPVPDVIFLGTGRNLHFIDEELRIAFQKRGSIIHCLTTPQACGHFGVQLSVSRRAALAVINPIPTNGYGTECFGDFIENDMFSLSDTQLGIPPIKQFSSALFKPNKVAEKYRHMQGTGFGPKYHQLSDGRLVRPGTSGTKLRPLIEPGEDVQWETLPSYYHWYPKEHLHDYIENTTMREIQGKPTGDPTERRLQQALRGEKSDKRESPTPDIAPWDSASIPITKFPHERNDDEVVVEDPKTGRIIGMDRNTYERWRVMMQERREGKPESDPVEYDQERFVTNKDGVVFDLSKVKYRPIFEGRWNPRRPQSTGRTNPIMV</sequence>
<dbReference type="PANTHER" id="PTHR21192:SF2">
    <property type="entry name" value="NADH DEHYDROGENASE [UBIQUINONE] 1 ALPHA SUBCOMPLEX ASSEMBLY FACTOR 3"/>
    <property type="match status" value="1"/>
</dbReference>
<dbReference type="GO" id="GO:0032981">
    <property type="term" value="P:mitochondrial respiratory chain complex I assembly"/>
    <property type="evidence" value="ECO:0007669"/>
    <property type="project" value="InterPro"/>
</dbReference>
<dbReference type="Proteomes" id="UP000195570">
    <property type="component" value="Unassembled WGS sequence"/>
</dbReference>
<keyword evidence="7" id="KW-1185">Reference proteome</keyword>
<evidence type="ECO:0000313" key="7">
    <source>
        <dbReference type="Proteomes" id="UP000195570"/>
    </source>
</evidence>
<proteinExistence type="inferred from homology"/>
<evidence type="ECO:0000256" key="1">
    <source>
        <dbReference type="ARBA" id="ARBA00004173"/>
    </source>
</evidence>
<dbReference type="GeneID" id="92375785"/>
<comment type="subcellular location">
    <subcellularLocation>
        <location evidence="1">Mitochondrion</location>
    </subcellularLocation>
</comment>
<reference evidence="6" key="1">
    <citation type="submission" date="2016-09" db="EMBL/GenBank/DDBJ databases">
        <authorList>
            <person name="Hebert L."/>
            <person name="Moumen B."/>
        </authorList>
    </citation>
    <scope>NUCLEOTIDE SEQUENCE [LARGE SCALE GENOMIC DNA]</scope>
    <source>
        <strain evidence="6">OVI</strain>
    </source>
</reference>
<dbReference type="CDD" id="cd05125">
    <property type="entry name" value="Mth938_2P1-like"/>
    <property type="match status" value="1"/>
</dbReference>
<feature type="compositionally biased region" description="Basic and acidic residues" evidence="5">
    <location>
        <begin position="506"/>
        <end position="518"/>
    </location>
</feature>
<dbReference type="VEuPathDB" id="TriTrypDB:TEOVI_000184500"/>
<comment type="caution">
    <text evidence="6">The sequence shown here is derived from an EMBL/GenBank/DDBJ whole genome shotgun (WGS) entry which is preliminary data.</text>
</comment>
<evidence type="ECO:0000256" key="4">
    <source>
        <dbReference type="ARBA" id="ARBA00049984"/>
    </source>
</evidence>
<dbReference type="Pfam" id="PF04430">
    <property type="entry name" value="DUF498"/>
    <property type="match status" value="1"/>
</dbReference>
<name>A0A1G4IDX7_TRYEQ</name>
<evidence type="ECO:0000313" key="6">
    <source>
        <dbReference type="EMBL" id="SCU70272.1"/>
    </source>
</evidence>
<evidence type="ECO:0000256" key="5">
    <source>
        <dbReference type="SAM" id="MobiDB-lite"/>
    </source>
</evidence>
<keyword evidence="3" id="KW-0496">Mitochondrion</keyword>
<dbReference type="InterPro" id="IPR007523">
    <property type="entry name" value="NDUFAF3/AAMDC"/>
</dbReference>
<dbReference type="PANTHER" id="PTHR21192">
    <property type="entry name" value="NUCLEAR PROTEIN E3-3"/>
    <property type="match status" value="1"/>
</dbReference>
<dbReference type="InterPro" id="IPR036748">
    <property type="entry name" value="MTH938-like_sf"/>
</dbReference>
<accession>A0A1G4IDX7</accession>
<comment type="similarity">
    <text evidence="4">Belongs to the NDUFAF3 family.</text>
</comment>
<dbReference type="EMBL" id="CZPT02001405">
    <property type="protein sequence ID" value="SCU70272.1"/>
    <property type="molecule type" value="Genomic_DNA"/>
</dbReference>
<dbReference type="RefSeq" id="XP_067081115.1">
    <property type="nucleotide sequence ID" value="XM_067225014.1"/>
</dbReference>
<feature type="region of interest" description="Disordered" evidence="5">
    <location>
        <begin position="172"/>
        <end position="197"/>
    </location>
</feature>
<feature type="region of interest" description="Disordered" evidence="5">
    <location>
        <begin position="506"/>
        <end position="528"/>
    </location>
</feature>
<organism evidence="6 7">
    <name type="scientific">Trypanosoma equiperdum</name>
    <dbReference type="NCBI Taxonomy" id="5694"/>
    <lineage>
        <taxon>Eukaryota</taxon>
        <taxon>Discoba</taxon>
        <taxon>Euglenozoa</taxon>
        <taxon>Kinetoplastea</taxon>
        <taxon>Metakinetoplastina</taxon>
        <taxon>Trypanosomatida</taxon>
        <taxon>Trypanosomatidae</taxon>
        <taxon>Trypanosoma</taxon>
    </lineage>
</organism>
<dbReference type="SUPFAM" id="SSF64076">
    <property type="entry name" value="MTH938-like"/>
    <property type="match status" value="1"/>
</dbReference>
<evidence type="ECO:0000256" key="2">
    <source>
        <dbReference type="ARBA" id="ARBA00021776"/>
    </source>
</evidence>
<gene>
    <name evidence="6" type="ORF">TEOVI_000184500</name>
</gene>
<protein>
    <recommendedName>
        <fullName evidence="2">NADH dehydrogenase [ubiquinone] 1 alpha subcomplex assembly factor 3</fullName>
    </recommendedName>
</protein>
<dbReference type="InterPro" id="IPR034095">
    <property type="entry name" value="NDUF3"/>
</dbReference>
<dbReference type="GO" id="GO:0005743">
    <property type="term" value="C:mitochondrial inner membrane"/>
    <property type="evidence" value="ECO:0007669"/>
    <property type="project" value="TreeGrafter"/>
</dbReference>
<dbReference type="AlphaFoldDB" id="A0A1G4IDX7"/>